<feature type="transmembrane region" description="Helical" evidence="1">
    <location>
        <begin position="6"/>
        <end position="25"/>
    </location>
</feature>
<accession>A0ABP5AJG7</accession>
<name>A0ABP5AJG7_9ACTN</name>
<keyword evidence="1" id="KW-1133">Transmembrane helix</keyword>
<reference evidence="3" key="1">
    <citation type="journal article" date="2019" name="Int. J. Syst. Evol. Microbiol.">
        <title>The Global Catalogue of Microorganisms (GCM) 10K type strain sequencing project: providing services to taxonomists for standard genome sequencing and annotation.</title>
        <authorList>
            <consortium name="The Broad Institute Genomics Platform"/>
            <consortium name="The Broad Institute Genome Sequencing Center for Infectious Disease"/>
            <person name="Wu L."/>
            <person name="Ma J."/>
        </authorList>
    </citation>
    <scope>NUCLEOTIDE SEQUENCE [LARGE SCALE GENOMIC DNA]</scope>
    <source>
        <strain evidence="3">JCM 13581</strain>
    </source>
</reference>
<sequence>MSVVPFFAPGLVLVSVLWTMLPLLYPRQRRRGVFITVSHLIGTLVITQPWTENWYWNYGWWLIFVFGQGALVALGRLVFELSPFGARHHRAAPRLSSSNTVWDQPDP</sequence>
<keyword evidence="1" id="KW-0472">Membrane</keyword>
<dbReference type="EMBL" id="BAAAMJ010000026">
    <property type="protein sequence ID" value="GAA1913979.1"/>
    <property type="molecule type" value="Genomic_DNA"/>
</dbReference>
<keyword evidence="1" id="KW-0812">Transmembrane</keyword>
<keyword evidence="3" id="KW-1185">Reference proteome</keyword>
<proteinExistence type="predicted"/>
<protein>
    <submittedName>
        <fullName evidence="2">Uncharacterized protein</fullName>
    </submittedName>
</protein>
<evidence type="ECO:0000313" key="3">
    <source>
        <dbReference type="Proteomes" id="UP001501303"/>
    </source>
</evidence>
<dbReference type="Proteomes" id="UP001501303">
    <property type="component" value="Unassembled WGS sequence"/>
</dbReference>
<evidence type="ECO:0000313" key="2">
    <source>
        <dbReference type="EMBL" id="GAA1913979.1"/>
    </source>
</evidence>
<gene>
    <name evidence="2" type="ORF">GCM10009716_24360</name>
</gene>
<feature type="transmembrane region" description="Helical" evidence="1">
    <location>
        <begin position="57"/>
        <end position="79"/>
    </location>
</feature>
<organism evidence="2 3">
    <name type="scientific">Streptomyces sodiiphilus</name>
    <dbReference type="NCBI Taxonomy" id="226217"/>
    <lineage>
        <taxon>Bacteria</taxon>
        <taxon>Bacillati</taxon>
        <taxon>Actinomycetota</taxon>
        <taxon>Actinomycetes</taxon>
        <taxon>Kitasatosporales</taxon>
        <taxon>Streptomycetaceae</taxon>
        <taxon>Streptomyces</taxon>
    </lineage>
</organism>
<feature type="transmembrane region" description="Helical" evidence="1">
    <location>
        <begin position="32"/>
        <end position="51"/>
    </location>
</feature>
<evidence type="ECO:0000256" key="1">
    <source>
        <dbReference type="SAM" id="Phobius"/>
    </source>
</evidence>
<comment type="caution">
    <text evidence="2">The sequence shown here is derived from an EMBL/GenBank/DDBJ whole genome shotgun (WGS) entry which is preliminary data.</text>
</comment>